<keyword evidence="5" id="KW-1185">Reference proteome</keyword>
<keyword evidence="2 4" id="KW-0808">Transferase</keyword>
<keyword evidence="1" id="KW-0328">Glycosyltransferase</keyword>
<dbReference type="AlphaFoldDB" id="A0A1I0Q0G5"/>
<dbReference type="InterPro" id="IPR029044">
    <property type="entry name" value="Nucleotide-diphossugar_trans"/>
</dbReference>
<protein>
    <submittedName>
        <fullName evidence="4">Glycosyl transferase family 2</fullName>
    </submittedName>
</protein>
<dbReference type="GO" id="GO:0016758">
    <property type="term" value="F:hexosyltransferase activity"/>
    <property type="evidence" value="ECO:0007669"/>
    <property type="project" value="UniProtKB-ARBA"/>
</dbReference>
<name>A0A1I0Q0G5_9BACT</name>
<dbReference type="EMBL" id="FOIQ01000005">
    <property type="protein sequence ID" value="SEW20448.1"/>
    <property type="molecule type" value="Genomic_DNA"/>
</dbReference>
<evidence type="ECO:0000259" key="3">
    <source>
        <dbReference type="Pfam" id="PF00535"/>
    </source>
</evidence>
<evidence type="ECO:0000256" key="2">
    <source>
        <dbReference type="ARBA" id="ARBA00022679"/>
    </source>
</evidence>
<dbReference type="PANTHER" id="PTHR22916:SF51">
    <property type="entry name" value="GLYCOSYLTRANSFERASE EPSH-RELATED"/>
    <property type="match status" value="1"/>
</dbReference>
<dbReference type="InterPro" id="IPR001173">
    <property type="entry name" value="Glyco_trans_2-like"/>
</dbReference>
<proteinExistence type="predicted"/>
<evidence type="ECO:0000313" key="4">
    <source>
        <dbReference type="EMBL" id="SEW20448.1"/>
    </source>
</evidence>
<dbReference type="RefSeq" id="WP_091916451.1">
    <property type="nucleotide sequence ID" value="NZ_FOIQ01000005.1"/>
</dbReference>
<evidence type="ECO:0000313" key="5">
    <source>
        <dbReference type="Proteomes" id="UP000199373"/>
    </source>
</evidence>
<dbReference type="Proteomes" id="UP000199373">
    <property type="component" value="Unassembled WGS sequence"/>
</dbReference>
<feature type="domain" description="Glycosyltransferase 2-like" evidence="3">
    <location>
        <begin position="7"/>
        <end position="170"/>
    </location>
</feature>
<organism evidence="4 5">
    <name type="scientific">Prevotella aff. ruminicola Tc2-24</name>
    <dbReference type="NCBI Taxonomy" id="81582"/>
    <lineage>
        <taxon>Bacteria</taxon>
        <taxon>Pseudomonadati</taxon>
        <taxon>Bacteroidota</taxon>
        <taxon>Bacteroidia</taxon>
        <taxon>Bacteroidales</taxon>
        <taxon>Prevotellaceae</taxon>
        <taxon>Prevotella</taxon>
    </lineage>
</organism>
<reference evidence="4 5" key="1">
    <citation type="submission" date="2016-10" db="EMBL/GenBank/DDBJ databases">
        <authorList>
            <person name="de Groot N.N."/>
        </authorList>
    </citation>
    <scope>NUCLEOTIDE SEQUENCE [LARGE SCALE GENOMIC DNA]</scope>
    <source>
        <strain evidence="4 5">TC2-24</strain>
    </source>
</reference>
<accession>A0A1I0Q0G5</accession>
<gene>
    <name evidence="4" type="ORF">SAMN04487850_2120</name>
</gene>
<sequence length="321" mass="36453">MAAIKVTVCVPVYGVEKYIGKCVRSLMEQTYPEIEYLFVDDCTKDRSMEVLEQTLQDYPDRRSAVRTVRHDHNRGLAAARKTAVEQATGEYVIHVDSDDYLSADAVSQLVQKAEDTGADIVVGDLNFVSADHTYCHHDRVPSDKDEYARSLLIRKSFQGIAGKLIRRSLVIDHQLFTPEGLNMAEDYAVLPRIAYYANRVAKVDVPIYHYVKYNQDSYTAVINRHGIDCTVEALSILETFFRKVDNADFYADAIKLAKLYNKVTLLALADQSDYKYIRSLYPEVSIWRSGIELKHKLLLTAVACHADRLASSAIRRARKNM</sequence>
<dbReference type="SUPFAM" id="SSF53448">
    <property type="entry name" value="Nucleotide-diphospho-sugar transferases"/>
    <property type="match status" value="1"/>
</dbReference>
<dbReference type="Pfam" id="PF00535">
    <property type="entry name" value="Glycos_transf_2"/>
    <property type="match status" value="1"/>
</dbReference>
<dbReference type="Gene3D" id="3.90.550.10">
    <property type="entry name" value="Spore Coat Polysaccharide Biosynthesis Protein SpsA, Chain A"/>
    <property type="match status" value="1"/>
</dbReference>
<dbReference type="PANTHER" id="PTHR22916">
    <property type="entry name" value="GLYCOSYLTRANSFERASE"/>
    <property type="match status" value="1"/>
</dbReference>
<evidence type="ECO:0000256" key="1">
    <source>
        <dbReference type="ARBA" id="ARBA00022676"/>
    </source>
</evidence>
<dbReference type="CDD" id="cd00761">
    <property type="entry name" value="Glyco_tranf_GTA_type"/>
    <property type="match status" value="1"/>
</dbReference>